<feature type="chain" id="PRO_5012703858" evidence="1">
    <location>
        <begin position="20"/>
        <end position="264"/>
    </location>
</feature>
<name>A0A1N6NJR4_AQUAC</name>
<evidence type="ECO:0000313" key="3">
    <source>
        <dbReference type="Proteomes" id="UP000185841"/>
    </source>
</evidence>
<dbReference type="Proteomes" id="UP000185841">
    <property type="component" value="Unassembled WGS sequence"/>
</dbReference>
<evidence type="ECO:0000313" key="2">
    <source>
        <dbReference type="EMBL" id="SIP92237.1"/>
    </source>
</evidence>
<dbReference type="AlphaFoldDB" id="A0A1N6NJR4"/>
<feature type="signal peptide" evidence="1">
    <location>
        <begin position="1"/>
        <end position="19"/>
    </location>
</feature>
<sequence length="264" mass="29583">MHKPSLFAVALLLATQAQALELAKYPQVFDTGMGVMVTLAPSADGQQALLQVKGLNHPLDSVVFLTEVEERGNQERDYSTTLDGGRYNMLLKRQGWDGESYQLYLPETSGFPLTFDEALSKKAKPAELLALYEQQQSEGLQEKLARFDRAKHLQTNKRLLKELDEEASEACDVPLQTQVEWNAIDDEKMKALSIAGYCGEVVNQLASLCESDASFKAQATALRIVECRFDKAMKLREKDGRILFSTEQDAPNQGEFINAFLRNR</sequence>
<dbReference type="EMBL" id="FTMP01000001">
    <property type="protein sequence ID" value="SIP92237.1"/>
    <property type="molecule type" value="Genomic_DNA"/>
</dbReference>
<keyword evidence="1" id="KW-0732">Signal</keyword>
<evidence type="ECO:0000256" key="1">
    <source>
        <dbReference type="SAM" id="SignalP"/>
    </source>
</evidence>
<protein>
    <submittedName>
        <fullName evidence="2">Uncharacterized protein</fullName>
    </submittedName>
</protein>
<gene>
    <name evidence="2" type="ORF">SAMN05878282_101348</name>
</gene>
<proteinExistence type="predicted"/>
<organism evidence="2 3">
    <name type="scientific">Aquipseudomonas alcaligenes</name>
    <name type="common">Pseudomonas alcaligenes</name>
    <dbReference type="NCBI Taxonomy" id="43263"/>
    <lineage>
        <taxon>Bacteria</taxon>
        <taxon>Pseudomonadati</taxon>
        <taxon>Pseudomonadota</taxon>
        <taxon>Gammaproteobacteria</taxon>
        <taxon>Pseudomonadales</taxon>
        <taxon>Pseudomonadaceae</taxon>
        <taxon>Aquipseudomonas</taxon>
    </lineage>
</organism>
<dbReference type="RefSeq" id="WP_076423651.1">
    <property type="nucleotide sequence ID" value="NZ_FTMP01000001.1"/>
</dbReference>
<accession>A0A1N6NJR4</accession>
<reference evidence="2 3" key="1">
    <citation type="submission" date="2017-01" db="EMBL/GenBank/DDBJ databases">
        <authorList>
            <person name="Mah S.A."/>
            <person name="Swanson W.J."/>
            <person name="Moy G.W."/>
            <person name="Vacquier V.D."/>
        </authorList>
    </citation>
    <scope>NUCLEOTIDE SEQUENCE [LARGE SCALE GENOMIC DNA]</scope>
    <source>
        <strain evidence="2 3">RU36E</strain>
    </source>
</reference>